<evidence type="ECO:0000313" key="13">
    <source>
        <dbReference type="Proteomes" id="UP000215902"/>
    </source>
</evidence>
<dbReference type="InterPro" id="IPR048913">
    <property type="entry name" value="BetaGal_gal-bd"/>
</dbReference>
<feature type="domain" description="Beta-galactosidase galactose-binding" evidence="11">
    <location>
        <begin position="565"/>
        <end position="624"/>
    </location>
</feature>
<dbReference type="PIRSF" id="PIRSF006336">
    <property type="entry name" value="B-gal"/>
    <property type="match status" value="1"/>
</dbReference>
<sequence>MNLIYLYAVLLTCACLASFSLAVQLDSNSQRSFTIDYDNDTFLKDGQPFQYISGSIHYFRLLPADWDDRLAKMRAAGLNAVQIYVPWNFHVPRPGQHRFTGSADLDLFLALAQKHDLLVIVRAGPYICAEWDFGGLPAWLLQRNASMVMRSSDPQFLAAVDEWMAVLLPIIARRLYSSGGNVIMVQLENEYGSTGQCDLAYIRHLYQLGRRYLGNQTVLFSTDGQSAGFLKCVAKERLFYATVDFGPEGTKSLNDTFAPLRAVQPKGPLVNSEYYAGWLDNWSGQHAQVDAKAVSDGLARMLAYGVSVNIYMFFGGTNFGYWNGANSPPLAPQPTSYDYDAPLAENGDTRYKYQLIRQVIINATGRQPPPVPPNSTVSSLGTVKLRRLASLLGNLDSLIVNRVDSKFPVAMETLGQYQGFALYGAQIPKGYDATEYSLRLAKARDFVYAFASSESQPSLGQFLGSISYSDSEAVLNFTASNSSGVRNLWLLVENCGHVNYGGDLQGNVKGILGSVTLNGAPLYGWRSYALDFDRLAARPLRSRRLAASAEAHKGQDAAQAAQASLYMGEFTLDKNNLTDTYANLSTFCKGQLWINGFNLGRYWPCAGPQVTLYVPGAVLREGSNSIAVLELLQAPCLNDSSCRVDFLAMPDIGLSRPAGESVGRLEYDRESLQVLATAEELPQLDDGRM</sequence>
<comment type="similarity">
    <text evidence="1 7">Belongs to the glycosyl hydrolase 35 family.</text>
</comment>
<evidence type="ECO:0000256" key="1">
    <source>
        <dbReference type="ARBA" id="ARBA00009809"/>
    </source>
</evidence>
<dbReference type="FunFam" id="3.20.20.80:FF:000017">
    <property type="entry name" value="Beta-galactosidase"/>
    <property type="match status" value="1"/>
</dbReference>
<dbReference type="PANTHER" id="PTHR23421">
    <property type="entry name" value="BETA-GALACTOSIDASE RELATED"/>
    <property type="match status" value="1"/>
</dbReference>
<keyword evidence="5" id="KW-0326">Glycosidase</keyword>
<evidence type="ECO:0000256" key="8">
    <source>
        <dbReference type="SAM" id="SignalP"/>
    </source>
</evidence>
<accession>A0A267F833</accession>
<dbReference type="GO" id="GO:0004565">
    <property type="term" value="F:beta-galactosidase activity"/>
    <property type="evidence" value="ECO:0007669"/>
    <property type="project" value="InterPro"/>
</dbReference>
<dbReference type="InterPro" id="IPR008979">
    <property type="entry name" value="Galactose-bd-like_sf"/>
</dbReference>
<keyword evidence="2 8" id="KW-0732">Signal</keyword>
<keyword evidence="13" id="KW-1185">Reference proteome</keyword>
<dbReference type="SUPFAM" id="SSF49785">
    <property type="entry name" value="Galactose-binding domain-like"/>
    <property type="match status" value="1"/>
</dbReference>
<keyword evidence="4" id="KW-0325">Glycoprotein</keyword>
<dbReference type="InterPro" id="IPR026283">
    <property type="entry name" value="B-gal_1-like"/>
</dbReference>
<evidence type="ECO:0000313" key="12">
    <source>
        <dbReference type="EMBL" id="PAA69259.1"/>
    </source>
</evidence>
<evidence type="ECO:0000256" key="7">
    <source>
        <dbReference type="RuleBase" id="RU003679"/>
    </source>
</evidence>
<dbReference type="InterPro" id="IPR017853">
    <property type="entry name" value="GH"/>
</dbReference>
<dbReference type="EMBL" id="NIVC01001338">
    <property type="protein sequence ID" value="PAA69259.1"/>
    <property type="molecule type" value="Genomic_DNA"/>
</dbReference>
<dbReference type="PRINTS" id="PR00742">
    <property type="entry name" value="GLHYDRLASE35"/>
</dbReference>
<gene>
    <name evidence="12" type="ORF">BOX15_Mlig017556g1</name>
</gene>
<feature type="active site" description="Nucleophile" evidence="6">
    <location>
        <position position="273"/>
    </location>
</feature>
<evidence type="ECO:0000256" key="6">
    <source>
        <dbReference type="PIRSR" id="PIRSR006336-1"/>
    </source>
</evidence>
<name>A0A267F833_9PLAT</name>
<dbReference type="OrthoDB" id="1657402at2759"/>
<proteinExistence type="inferred from homology"/>
<dbReference type="Pfam" id="PF01301">
    <property type="entry name" value="Glyco_hydro_35"/>
    <property type="match status" value="1"/>
</dbReference>
<dbReference type="Gene3D" id="3.20.20.80">
    <property type="entry name" value="Glycosidases"/>
    <property type="match status" value="1"/>
</dbReference>
<evidence type="ECO:0000256" key="5">
    <source>
        <dbReference type="ARBA" id="ARBA00023295"/>
    </source>
</evidence>
<dbReference type="Pfam" id="PF21467">
    <property type="entry name" value="BetaGal_gal-bd"/>
    <property type="match status" value="1"/>
</dbReference>
<feature type="signal peptide" evidence="8">
    <location>
        <begin position="1"/>
        <end position="22"/>
    </location>
</feature>
<evidence type="ECO:0000259" key="10">
    <source>
        <dbReference type="Pfam" id="PF21317"/>
    </source>
</evidence>
<dbReference type="GO" id="GO:0005975">
    <property type="term" value="P:carbohydrate metabolic process"/>
    <property type="evidence" value="ECO:0007669"/>
    <property type="project" value="InterPro"/>
</dbReference>
<organism evidence="12 13">
    <name type="scientific">Macrostomum lignano</name>
    <dbReference type="NCBI Taxonomy" id="282301"/>
    <lineage>
        <taxon>Eukaryota</taxon>
        <taxon>Metazoa</taxon>
        <taxon>Spiralia</taxon>
        <taxon>Lophotrochozoa</taxon>
        <taxon>Platyhelminthes</taxon>
        <taxon>Rhabditophora</taxon>
        <taxon>Macrostomorpha</taxon>
        <taxon>Macrostomida</taxon>
        <taxon>Macrostomidae</taxon>
        <taxon>Macrostomum</taxon>
    </lineage>
</organism>
<dbReference type="InterPro" id="IPR001944">
    <property type="entry name" value="Glycoside_Hdrlase_35"/>
</dbReference>
<dbReference type="InterPro" id="IPR031330">
    <property type="entry name" value="Gly_Hdrlase_35_cat"/>
</dbReference>
<feature type="domain" description="Glycoside hydrolase 35 catalytic" evidence="9">
    <location>
        <begin position="41"/>
        <end position="360"/>
    </location>
</feature>
<protein>
    <submittedName>
        <fullName evidence="12">Uncharacterized protein</fullName>
    </submittedName>
</protein>
<dbReference type="Proteomes" id="UP000215902">
    <property type="component" value="Unassembled WGS sequence"/>
</dbReference>
<dbReference type="InterPro" id="IPR048912">
    <property type="entry name" value="BetaGal1-like_ABD1"/>
</dbReference>
<dbReference type="STRING" id="282301.A0A267F833"/>
<evidence type="ECO:0000259" key="9">
    <source>
        <dbReference type="Pfam" id="PF01301"/>
    </source>
</evidence>
<dbReference type="AlphaFoldDB" id="A0A267F833"/>
<evidence type="ECO:0000256" key="3">
    <source>
        <dbReference type="ARBA" id="ARBA00022801"/>
    </source>
</evidence>
<evidence type="ECO:0000256" key="4">
    <source>
        <dbReference type="ARBA" id="ARBA00023180"/>
    </source>
</evidence>
<feature type="chain" id="PRO_5013351930" evidence="8">
    <location>
        <begin position="23"/>
        <end position="689"/>
    </location>
</feature>
<feature type="domain" description="Beta-galactosidase 1-like first all-beta" evidence="10">
    <location>
        <begin position="408"/>
        <end position="531"/>
    </location>
</feature>
<dbReference type="Pfam" id="PF21317">
    <property type="entry name" value="BetaGal_ABD_1"/>
    <property type="match status" value="1"/>
</dbReference>
<keyword evidence="3" id="KW-0378">Hydrolase</keyword>
<comment type="caution">
    <text evidence="12">The sequence shown here is derived from an EMBL/GenBank/DDBJ whole genome shotgun (WGS) entry which is preliminary data.</text>
</comment>
<evidence type="ECO:0000259" key="11">
    <source>
        <dbReference type="Pfam" id="PF21467"/>
    </source>
</evidence>
<dbReference type="Gene3D" id="2.60.120.260">
    <property type="entry name" value="Galactose-binding domain-like"/>
    <property type="match status" value="2"/>
</dbReference>
<feature type="active site" description="Proton donor" evidence="6">
    <location>
        <position position="190"/>
    </location>
</feature>
<reference evidence="12 13" key="1">
    <citation type="submission" date="2017-06" db="EMBL/GenBank/DDBJ databases">
        <title>A platform for efficient transgenesis in Macrostomum lignano, a flatworm model organism for stem cell research.</title>
        <authorList>
            <person name="Berezikov E."/>
        </authorList>
    </citation>
    <scope>NUCLEOTIDE SEQUENCE [LARGE SCALE GENOMIC DNA]</scope>
    <source>
        <strain evidence="12">DV1</strain>
        <tissue evidence="12">Whole organism</tissue>
    </source>
</reference>
<dbReference type="SUPFAM" id="SSF51445">
    <property type="entry name" value="(Trans)glycosidases"/>
    <property type="match status" value="1"/>
</dbReference>
<evidence type="ECO:0000256" key="2">
    <source>
        <dbReference type="ARBA" id="ARBA00022729"/>
    </source>
</evidence>